<evidence type="ECO:0000259" key="8">
    <source>
        <dbReference type="PROSITE" id="PS50192"/>
    </source>
</evidence>
<feature type="region of interest" description="Disordered" evidence="6">
    <location>
        <begin position="76"/>
        <end position="121"/>
    </location>
</feature>
<dbReference type="GO" id="GO:0016020">
    <property type="term" value="C:membrane"/>
    <property type="evidence" value="ECO:0007669"/>
    <property type="project" value="UniProtKB-SubCell"/>
</dbReference>
<keyword evidence="5 7" id="KW-0472">Membrane</keyword>
<proteinExistence type="predicted"/>
<evidence type="ECO:0000256" key="2">
    <source>
        <dbReference type="ARBA" id="ARBA00022448"/>
    </source>
</evidence>
<dbReference type="OrthoDB" id="244190at2759"/>
<dbReference type="STRING" id="1884261.A0A5C3QT36"/>
<dbReference type="SUPFAM" id="SSF58038">
    <property type="entry name" value="SNARE fusion complex"/>
    <property type="match status" value="1"/>
</dbReference>
<sequence>MSLSPPKLTSLSTQTLTLILETQRFPSTSNNAQIFSNLKQLRAGILEYEAVNGKTGATQDVAGQYERMRGMMGSVEGLDSLQEPPKEQPETSKEDDGSSDDFDHHRTTAFTPYSDNPDVERGQSNEEMLQMQQQMMDEQDTHLTHLSSSLHRTHHLSLAINDELEDHTLLLDGLDDSLGRTDTRMATARRRLDRVADGVKGNASTVTIGVLIFVLLVLIVVFKT</sequence>
<feature type="compositionally biased region" description="Basic and acidic residues" evidence="6">
    <location>
        <begin position="84"/>
        <end position="106"/>
    </location>
</feature>
<dbReference type="AlphaFoldDB" id="A0A5C3QT36"/>
<evidence type="ECO:0000256" key="6">
    <source>
        <dbReference type="SAM" id="MobiDB-lite"/>
    </source>
</evidence>
<dbReference type="GO" id="GO:0012505">
    <property type="term" value="C:endomembrane system"/>
    <property type="evidence" value="ECO:0007669"/>
    <property type="project" value="UniProtKB-ARBA"/>
</dbReference>
<dbReference type="Proteomes" id="UP000305067">
    <property type="component" value="Unassembled WGS sequence"/>
</dbReference>
<gene>
    <name evidence="9" type="ORF">BDV98DRAFT_564622</name>
</gene>
<feature type="transmembrane region" description="Helical" evidence="7">
    <location>
        <begin position="199"/>
        <end position="222"/>
    </location>
</feature>
<evidence type="ECO:0000313" key="10">
    <source>
        <dbReference type="Proteomes" id="UP000305067"/>
    </source>
</evidence>
<accession>A0A5C3QT36</accession>
<evidence type="ECO:0000313" key="9">
    <source>
        <dbReference type="EMBL" id="TFL03681.1"/>
    </source>
</evidence>
<keyword evidence="10" id="KW-1185">Reference proteome</keyword>
<feature type="domain" description="T-SNARE coiled-coil homology" evidence="8">
    <location>
        <begin position="133"/>
        <end position="195"/>
    </location>
</feature>
<comment type="subcellular location">
    <subcellularLocation>
        <location evidence="1">Membrane</location>
        <topology evidence="1">Single-pass membrane protein</topology>
    </subcellularLocation>
</comment>
<keyword evidence="3 7" id="KW-0812">Transmembrane</keyword>
<dbReference type="EMBL" id="ML178820">
    <property type="protein sequence ID" value="TFL03681.1"/>
    <property type="molecule type" value="Genomic_DNA"/>
</dbReference>
<evidence type="ECO:0000256" key="5">
    <source>
        <dbReference type="ARBA" id="ARBA00023136"/>
    </source>
</evidence>
<keyword evidence="4 7" id="KW-1133">Transmembrane helix</keyword>
<protein>
    <recommendedName>
        <fullName evidence="8">t-SNARE coiled-coil homology domain-containing protein</fullName>
    </recommendedName>
</protein>
<evidence type="ECO:0000256" key="1">
    <source>
        <dbReference type="ARBA" id="ARBA00004167"/>
    </source>
</evidence>
<dbReference type="PANTHER" id="PTHR12791">
    <property type="entry name" value="GOLGI SNARE BET1-RELATED"/>
    <property type="match status" value="1"/>
</dbReference>
<organism evidence="9 10">
    <name type="scientific">Pterulicium gracile</name>
    <dbReference type="NCBI Taxonomy" id="1884261"/>
    <lineage>
        <taxon>Eukaryota</taxon>
        <taxon>Fungi</taxon>
        <taxon>Dikarya</taxon>
        <taxon>Basidiomycota</taxon>
        <taxon>Agaricomycotina</taxon>
        <taxon>Agaricomycetes</taxon>
        <taxon>Agaricomycetidae</taxon>
        <taxon>Agaricales</taxon>
        <taxon>Pleurotineae</taxon>
        <taxon>Pterulaceae</taxon>
        <taxon>Pterulicium</taxon>
    </lineage>
</organism>
<keyword evidence="2" id="KW-0813">Transport</keyword>
<dbReference type="SMART" id="SM00397">
    <property type="entry name" value="t_SNARE"/>
    <property type="match status" value="1"/>
</dbReference>
<dbReference type="PROSITE" id="PS50192">
    <property type="entry name" value="T_SNARE"/>
    <property type="match status" value="1"/>
</dbReference>
<dbReference type="CDD" id="cd15859">
    <property type="entry name" value="SNARE_SYN8"/>
    <property type="match status" value="1"/>
</dbReference>
<dbReference type="InterPro" id="IPR000727">
    <property type="entry name" value="T_SNARE_dom"/>
</dbReference>
<dbReference type="GO" id="GO:0005737">
    <property type="term" value="C:cytoplasm"/>
    <property type="evidence" value="ECO:0007669"/>
    <property type="project" value="UniProtKB-ARBA"/>
</dbReference>
<name>A0A5C3QT36_9AGAR</name>
<reference evidence="9 10" key="1">
    <citation type="journal article" date="2019" name="Nat. Ecol. Evol.">
        <title>Megaphylogeny resolves global patterns of mushroom evolution.</title>
        <authorList>
            <person name="Varga T."/>
            <person name="Krizsan K."/>
            <person name="Foldi C."/>
            <person name="Dima B."/>
            <person name="Sanchez-Garcia M."/>
            <person name="Sanchez-Ramirez S."/>
            <person name="Szollosi G.J."/>
            <person name="Szarkandi J.G."/>
            <person name="Papp V."/>
            <person name="Albert L."/>
            <person name="Andreopoulos W."/>
            <person name="Angelini C."/>
            <person name="Antonin V."/>
            <person name="Barry K.W."/>
            <person name="Bougher N.L."/>
            <person name="Buchanan P."/>
            <person name="Buyck B."/>
            <person name="Bense V."/>
            <person name="Catcheside P."/>
            <person name="Chovatia M."/>
            <person name="Cooper J."/>
            <person name="Damon W."/>
            <person name="Desjardin D."/>
            <person name="Finy P."/>
            <person name="Geml J."/>
            <person name="Haridas S."/>
            <person name="Hughes K."/>
            <person name="Justo A."/>
            <person name="Karasinski D."/>
            <person name="Kautmanova I."/>
            <person name="Kiss B."/>
            <person name="Kocsube S."/>
            <person name="Kotiranta H."/>
            <person name="LaButti K.M."/>
            <person name="Lechner B.E."/>
            <person name="Liimatainen K."/>
            <person name="Lipzen A."/>
            <person name="Lukacs Z."/>
            <person name="Mihaltcheva S."/>
            <person name="Morgado L.N."/>
            <person name="Niskanen T."/>
            <person name="Noordeloos M.E."/>
            <person name="Ohm R.A."/>
            <person name="Ortiz-Santana B."/>
            <person name="Ovrebo C."/>
            <person name="Racz N."/>
            <person name="Riley R."/>
            <person name="Savchenko A."/>
            <person name="Shiryaev A."/>
            <person name="Soop K."/>
            <person name="Spirin V."/>
            <person name="Szebenyi C."/>
            <person name="Tomsovsky M."/>
            <person name="Tulloss R.E."/>
            <person name="Uehling J."/>
            <person name="Grigoriev I.V."/>
            <person name="Vagvolgyi C."/>
            <person name="Papp T."/>
            <person name="Martin F.M."/>
            <person name="Miettinen O."/>
            <person name="Hibbett D.S."/>
            <person name="Nagy L.G."/>
        </authorList>
    </citation>
    <scope>NUCLEOTIDE SEQUENCE [LARGE SCALE GENOMIC DNA]</scope>
    <source>
        <strain evidence="9 10">CBS 309.79</strain>
    </source>
</reference>
<dbReference type="Gene3D" id="1.20.5.110">
    <property type="match status" value="1"/>
</dbReference>
<evidence type="ECO:0000256" key="7">
    <source>
        <dbReference type="SAM" id="Phobius"/>
    </source>
</evidence>
<evidence type="ECO:0000256" key="3">
    <source>
        <dbReference type="ARBA" id="ARBA00022692"/>
    </source>
</evidence>
<evidence type="ECO:0000256" key="4">
    <source>
        <dbReference type="ARBA" id="ARBA00022989"/>
    </source>
</evidence>